<comment type="caution">
    <text evidence="2">The sequence shown here is derived from an EMBL/GenBank/DDBJ whole genome shotgun (WGS) entry which is preliminary data.</text>
</comment>
<dbReference type="EMBL" id="JAFCMP010000168">
    <property type="protein sequence ID" value="KAG5184329.1"/>
    <property type="molecule type" value="Genomic_DNA"/>
</dbReference>
<protein>
    <submittedName>
        <fullName evidence="2">Uncharacterized protein</fullName>
    </submittedName>
</protein>
<feature type="region of interest" description="Disordered" evidence="1">
    <location>
        <begin position="229"/>
        <end position="336"/>
    </location>
</feature>
<name>A0A836CG61_9STRA</name>
<feature type="compositionally biased region" description="Polar residues" evidence="1">
    <location>
        <begin position="249"/>
        <end position="259"/>
    </location>
</feature>
<feature type="compositionally biased region" description="Low complexity" evidence="1">
    <location>
        <begin position="155"/>
        <end position="166"/>
    </location>
</feature>
<keyword evidence="3" id="KW-1185">Reference proteome</keyword>
<dbReference type="AlphaFoldDB" id="A0A836CG61"/>
<proteinExistence type="predicted"/>
<reference evidence="2" key="1">
    <citation type="submission" date="2021-02" db="EMBL/GenBank/DDBJ databases">
        <title>First Annotated Genome of the Yellow-green Alga Tribonema minus.</title>
        <authorList>
            <person name="Mahan K.M."/>
        </authorList>
    </citation>
    <scope>NUCLEOTIDE SEQUENCE</scope>
    <source>
        <strain evidence="2">UTEX B ZZ1240</strain>
    </source>
</reference>
<feature type="compositionally biased region" description="Basic and acidic residues" evidence="1">
    <location>
        <begin position="237"/>
        <end position="246"/>
    </location>
</feature>
<organism evidence="2 3">
    <name type="scientific">Tribonema minus</name>
    <dbReference type="NCBI Taxonomy" id="303371"/>
    <lineage>
        <taxon>Eukaryota</taxon>
        <taxon>Sar</taxon>
        <taxon>Stramenopiles</taxon>
        <taxon>Ochrophyta</taxon>
        <taxon>PX clade</taxon>
        <taxon>Xanthophyceae</taxon>
        <taxon>Tribonematales</taxon>
        <taxon>Tribonemataceae</taxon>
        <taxon>Tribonema</taxon>
    </lineage>
</organism>
<feature type="region of interest" description="Disordered" evidence="1">
    <location>
        <begin position="41"/>
        <end position="87"/>
    </location>
</feature>
<evidence type="ECO:0000256" key="1">
    <source>
        <dbReference type="SAM" id="MobiDB-lite"/>
    </source>
</evidence>
<evidence type="ECO:0000313" key="3">
    <source>
        <dbReference type="Proteomes" id="UP000664859"/>
    </source>
</evidence>
<feature type="region of interest" description="Disordered" evidence="1">
    <location>
        <begin position="155"/>
        <end position="176"/>
    </location>
</feature>
<accession>A0A836CG61</accession>
<gene>
    <name evidence="2" type="ORF">JKP88DRAFT_348461</name>
</gene>
<evidence type="ECO:0000313" key="2">
    <source>
        <dbReference type="EMBL" id="KAG5184329.1"/>
    </source>
</evidence>
<dbReference type="Proteomes" id="UP000664859">
    <property type="component" value="Unassembled WGS sequence"/>
</dbReference>
<sequence>MEKPMWERARITCGATKSGASSWRAADAHRAHARATALAELTLHGGDGSEDDSRSQSEASGVDGALQGAAAARGARGSPHSSNLGGRSVRSLSRMLLRQVRKAAAAAALIVGGFATRRACAMAESDTDGSAGATGNASSGIALAGGASSDGSAARAMSRATLTSPSSGGGRSSRGTSLAEALAQLDGMHAGQQRSATGGSIPQSPTIDVAAANAAAAGGASGGALTASALAAADAAQQEKDRRGDGKAQSPSGVSTRSSLSRKQHRWRSETSSAAGGGGQEVLRRWRRRGGRRSSRGDDAAAAQRRRGASRGTRVLIKSEQDETAGWYSAEAAGRG</sequence>
<feature type="compositionally biased region" description="Basic residues" evidence="1">
    <location>
        <begin position="285"/>
        <end position="294"/>
    </location>
</feature>
<feature type="compositionally biased region" description="Low complexity" evidence="1">
    <location>
        <begin position="64"/>
        <end position="87"/>
    </location>
</feature>